<organism evidence="2 3">
    <name type="scientific">Apiospora kogelbergensis</name>
    <dbReference type="NCBI Taxonomy" id="1337665"/>
    <lineage>
        <taxon>Eukaryota</taxon>
        <taxon>Fungi</taxon>
        <taxon>Dikarya</taxon>
        <taxon>Ascomycota</taxon>
        <taxon>Pezizomycotina</taxon>
        <taxon>Sordariomycetes</taxon>
        <taxon>Xylariomycetidae</taxon>
        <taxon>Amphisphaeriales</taxon>
        <taxon>Apiosporaceae</taxon>
        <taxon>Apiospora</taxon>
    </lineage>
</organism>
<dbReference type="Proteomes" id="UP001392437">
    <property type="component" value="Unassembled WGS sequence"/>
</dbReference>
<dbReference type="EMBL" id="JAQQWP010000002">
    <property type="protein sequence ID" value="KAK8130703.1"/>
    <property type="molecule type" value="Genomic_DNA"/>
</dbReference>
<protein>
    <submittedName>
        <fullName evidence="2">Uncharacterized protein</fullName>
    </submittedName>
</protein>
<keyword evidence="1" id="KW-0732">Signal</keyword>
<sequence length="205" mass="22656">MLFSSTAAQAFLLTLVGTALAGPVDLSPRAEKVIIGYRTASEAEAKDINKFKTIVYNSGKATGGKQNGDGVYLSQKLGEWPRSKLTDHYCVVRADKAKVEKAAKAWIKQDVKWDEKSVQKAIKDLDKKAKPASTLRLSKIKGKSYLQMVIPKKMVGTNLKFTHTKGSLDFEAECKTEEEWNKGSKPADVDWKSGIFKKNVKGSEQ</sequence>
<feature type="chain" id="PRO_5043710193" evidence="1">
    <location>
        <begin position="22"/>
        <end position="205"/>
    </location>
</feature>
<keyword evidence="3" id="KW-1185">Reference proteome</keyword>
<accession>A0AAW0RA69</accession>
<feature type="signal peptide" evidence="1">
    <location>
        <begin position="1"/>
        <end position="21"/>
    </location>
</feature>
<name>A0AAW0RA69_9PEZI</name>
<gene>
    <name evidence="2" type="ORF">PG999_003083</name>
</gene>
<evidence type="ECO:0000313" key="2">
    <source>
        <dbReference type="EMBL" id="KAK8130703.1"/>
    </source>
</evidence>
<dbReference type="InterPro" id="IPR045564">
    <property type="entry name" value="DUF5910"/>
</dbReference>
<proteinExistence type="predicted"/>
<comment type="caution">
    <text evidence="2">The sequence shown here is derived from an EMBL/GenBank/DDBJ whole genome shotgun (WGS) entry which is preliminary data.</text>
</comment>
<evidence type="ECO:0000313" key="3">
    <source>
        <dbReference type="Proteomes" id="UP001392437"/>
    </source>
</evidence>
<reference evidence="2 3" key="1">
    <citation type="submission" date="2023-01" db="EMBL/GenBank/DDBJ databases">
        <title>Analysis of 21 Apiospora genomes using comparative genomics revels a genus with tremendous synthesis potential of carbohydrate active enzymes and secondary metabolites.</title>
        <authorList>
            <person name="Sorensen T."/>
        </authorList>
    </citation>
    <scope>NUCLEOTIDE SEQUENCE [LARGE SCALE GENOMIC DNA]</scope>
    <source>
        <strain evidence="2 3">CBS 117206</strain>
    </source>
</reference>
<dbReference type="AlphaFoldDB" id="A0AAW0RA69"/>
<evidence type="ECO:0000256" key="1">
    <source>
        <dbReference type="SAM" id="SignalP"/>
    </source>
</evidence>
<dbReference type="Pfam" id="PF19287">
    <property type="entry name" value="DUF5910"/>
    <property type="match status" value="1"/>
</dbReference>